<feature type="transmembrane region" description="Helical" evidence="2">
    <location>
        <begin position="59"/>
        <end position="81"/>
    </location>
</feature>
<dbReference type="Proteomes" id="UP000800038">
    <property type="component" value="Unassembled WGS sequence"/>
</dbReference>
<evidence type="ECO:0008006" key="5">
    <source>
        <dbReference type="Google" id="ProtNLM"/>
    </source>
</evidence>
<proteinExistence type="predicted"/>
<evidence type="ECO:0000256" key="1">
    <source>
        <dbReference type="SAM" id="MobiDB-lite"/>
    </source>
</evidence>
<keyword evidence="4" id="KW-1185">Reference proteome</keyword>
<gene>
    <name evidence="3" type="ORF">EJ02DRAFT_155207</name>
</gene>
<evidence type="ECO:0000313" key="4">
    <source>
        <dbReference type="Proteomes" id="UP000800038"/>
    </source>
</evidence>
<feature type="region of interest" description="Disordered" evidence="1">
    <location>
        <begin position="300"/>
        <end position="320"/>
    </location>
</feature>
<organism evidence="3 4">
    <name type="scientific">Clathrospora elynae</name>
    <dbReference type="NCBI Taxonomy" id="706981"/>
    <lineage>
        <taxon>Eukaryota</taxon>
        <taxon>Fungi</taxon>
        <taxon>Dikarya</taxon>
        <taxon>Ascomycota</taxon>
        <taxon>Pezizomycotina</taxon>
        <taxon>Dothideomycetes</taxon>
        <taxon>Pleosporomycetidae</taxon>
        <taxon>Pleosporales</taxon>
        <taxon>Diademaceae</taxon>
        <taxon>Clathrospora</taxon>
    </lineage>
</organism>
<reference evidence="3" key="1">
    <citation type="journal article" date="2020" name="Stud. Mycol.">
        <title>101 Dothideomycetes genomes: a test case for predicting lifestyles and emergence of pathogens.</title>
        <authorList>
            <person name="Haridas S."/>
            <person name="Albert R."/>
            <person name="Binder M."/>
            <person name="Bloem J."/>
            <person name="Labutti K."/>
            <person name="Salamov A."/>
            <person name="Andreopoulos B."/>
            <person name="Baker S."/>
            <person name="Barry K."/>
            <person name="Bills G."/>
            <person name="Bluhm B."/>
            <person name="Cannon C."/>
            <person name="Castanera R."/>
            <person name="Culley D."/>
            <person name="Daum C."/>
            <person name="Ezra D."/>
            <person name="Gonzalez J."/>
            <person name="Henrissat B."/>
            <person name="Kuo A."/>
            <person name="Liang C."/>
            <person name="Lipzen A."/>
            <person name="Lutzoni F."/>
            <person name="Magnuson J."/>
            <person name="Mondo S."/>
            <person name="Nolan M."/>
            <person name="Ohm R."/>
            <person name="Pangilinan J."/>
            <person name="Park H.-J."/>
            <person name="Ramirez L."/>
            <person name="Alfaro M."/>
            <person name="Sun H."/>
            <person name="Tritt A."/>
            <person name="Yoshinaga Y."/>
            <person name="Zwiers L.-H."/>
            <person name="Turgeon B."/>
            <person name="Goodwin S."/>
            <person name="Spatafora J."/>
            <person name="Crous P."/>
            <person name="Grigoriev I."/>
        </authorList>
    </citation>
    <scope>NUCLEOTIDE SEQUENCE</scope>
    <source>
        <strain evidence="3">CBS 161.51</strain>
    </source>
</reference>
<accession>A0A6A5STI7</accession>
<feature type="transmembrane region" description="Helical" evidence="2">
    <location>
        <begin position="26"/>
        <end position="47"/>
    </location>
</feature>
<dbReference type="AlphaFoldDB" id="A0A6A5STI7"/>
<keyword evidence="2" id="KW-0812">Transmembrane</keyword>
<feature type="transmembrane region" description="Helical" evidence="2">
    <location>
        <begin position="235"/>
        <end position="256"/>
    </location>
</feature>
<evidence type="ECO:0000313" key="3">
    <source>
        <dbReference type="EMBL" id="KAF1942942.1"/>
    </source>
</evidence>
<keyword evidence="2" id="KW-1133">Transmembrane helix</keyword>
<feature type="transmembrane region" description="Helical" evidence="2">
    <location>
        <begin position="276"/>
        <end position="294"/>
    </location>
</feature>
<dbReference type="OrthoDB" id="5313079at2759"/>
<feature type="compositionally biased region" description="Low complexity" evidence="1">
    <location>
        <begin position="306"/>
        <end position="320"/>
    </location>
</feature>
<name>A0A6A5STI7_9PLEO</name>
<feature type="transmembrane region" description="Helical" evidence="2">
    <location>
        <begin position="157"/>
        <end position="177"/>
    </location>
</feature>
<keyword evidence="2" id="KW-0472">Membrane</keyword>
<dbReference type="EMBL" id="ML976030">
    <property type="protein sequence ID" value="KAF1942942.1"/>
    <property type="molecule type" value="Genomic_DNA"/>
</dbReference>
<evidence type="ECO:0000256" key="2">
    <source>
        <dbReference type="SAM" id="Phobius"/>
    </source>
</evidence>
<feature type="transmembrane region" description="Helical" evidence="2">
    <location>
        <begin position="204"/>
        <end position="223"/>
    </location>
</feature>
<protein>
    <recommendedName>
        <fullName evidence="5">RGS domain-containing protein</fullName>
    </recommendedName>
</protein>
<sequence>MVKMAPVLNPRALDGDTRPNMDALGIGYLVVAIAYTFILSGELYLLYRQRATFCVRIRNIKVVFAAISMLHIYLILVLLVYPWNGLFPCSAEFWIMSVFLPSGMAFFQACNARVLTAYESQRRLARNFLEGARKKRVSYTPRGLYEAWIDLDAASKVYVGTLGGLVASFLPALMLFFGSRRFHEAYGFFGVTVGYMECRRGVEWLPSIFIQLFWTMVVGPWILWKIRHVKDVHSWAWQTRLAIIAGLPGTPLWIAFTYSGIDKISHMNKYFAPAGWFIPSLVVCQQVLIIIPLRDAFKSHPQERPTSSSETESLTSHHSLTSEKASAVVYSKELKSKTSMQALEFSIQHSIEPLIAWAAAREFTAENCIFLREVRNFKKKWSTLKVVTTAQRRQMYNEASLIYFTLVNPFTAETPINIEYKIFKTLQNMFAIVEFDPYMPRSNTPNDVKAPVTRDNVVCPWEDTLGRPASIDSNNSMSSTASTRTIVPSDFTEEIFDAAFESIKYLVFTNTWPRYVELAGRLPLP</sequence>